<sequence>MKKKTFTIVTYIYYFVLIISFSIYAFRVTDENWEVDFQEQKMNLLYFAILFFIAVILTSIDGAGVRDKGTTISIKTIIGGLGIAAIFLTWKILISIF</sequence>
<dbReference type="RefSeq" id="WP_322448699.1">
    <property type="nucleotide sequence ID" value="NZ_JAXOFX010000025.1"/>
</dbReference>
<keyword evidence="3" id="KW-1185">Reference proteome</keyword>
<evidence type="ECO:0000313" key="3">
    <source>
        <dbReference type="Proteomes" id="UP001290455"/>
    </source>
</evidence>
<organism evidence="2 3">
    <name type="scientific">Robertmurraya mangrovi</name>
    <dbReference type="NCBI Taxonomy" id="3098077"/>
    <lineage>
        <taxon>Bacteria</taxon>
        <taxon>Bacillati</taxon>
        <taxon>Bacillota</taxon>
        <taxon>Bacilli</taxon>
        <taxon>Bacillales</taxon>
        <taxon>Bacillaceae</taxon>
        <taxon>Robertmurraya</taxon>
    </lineage>
</organism>
<feature type="transmembrane region" description="Helical" evidence="1">
    <location>
        <begin position="7"/>
        <end position="26"/>
    </location>
</feature>
<reference evidence="2 3" key="1">
    <citation type="submission" date="2023-11" db="EMBL/GenBank/DDBJ databases">
        <title>Bacillus jintuensis, isolated from a mudflat on the Beibu Gulf coast.</title>
        <authorList>
            <person name="Li M."/>
        </authorList>
    </citation>
    <scope>NUCLEOTIDE SEQUENCE [LARGE SCALE GENOMIC DNA]</scope>
    <source>
        <strain evidence="2 3">31A1R</strain>
    </source>
</reference>
<evidence type="ECO:0000313" key="2">
    <source>
        <dbReference type="EMBL" id="MDZ5474416.1"/>
    </source>
</evidence>
<comment type="caution">
    <text evidence="2">The sequence shown here is derived from an EMBL/GenBank/DDBJ whole genome shotgun (WGS) entry which is preliminary data.</text>
</comment>
<keyword evidence="1" id="KW-0472">Membrane</keyword>
<proteinExistence type="predicted"/>
<feature type="transmembrane region" description="Helical" evidence="1">
    <location>
        <begin position="77"/>
        <end position="96"/>
    </location>
</feature>
<dbReference type="Proteomes" id="UP001290455">
    <property type="component" value="Unassembled WGS sequence"/>
</dbReference>
<keyword evidence="1" id="KW-1133">Transmembrane helix</keyword>
<accession>A0ABU5J4X5</accession>
<keyword evidence="1" id="KW-0812">Transmembrane</keyword>
<evidence type="ECO:0008006" key="4">
    <source>
        <dbReference type="Google" id="ProtNLM"/>
    </source>
</evidence>
<evidence type="ECO:0000256" key="1">
    <source>
        <dbReference type="SAM" id="Phobius"/>
    </source>
</evidence>
<protein>
    <recommendedName>
        <fullName evidence="4">DUF1345 domain-containing protein</fullName>
    </recommendedName>
</protein>
<dbReference type="EMBL" id="JAXOFX010000025">
    <property type="protein sequence ID" value="MDZ5474416.1"/>
    <property type="molecule type" value="Genomic_DNA"/>
</dbReference>
<gene>
    <name evidence="2" type="ORF">SM124_22230</name>
</gene>
<name>A0ABU5J4X5_9BACI</name>
<feature type="transmembrane region" description="Helical" evidence="1">
    <location>
        <begin position="46"/>
        <end position="65"/>
    </location>
</feature>